<dbReference type="EMBL" id="CP003155">
    <property type="protein sequence ID" value="AEV29387.1"/>
    <property type="molecule type" value="Genomic_DNA"/>
</dbReference>
<keyword evidence="4" id="KW-1185">Reference proteome</keyword>
<dbReference type="AlphaFoldDB" id="G8QW89"/>
<proteinExistence type="predicted"/>
<reference evidence="3 4" key="1">
    <citation type="submission" date="2011-11" db="EMBL/GenBank/DDBJ databases">
        <title>Complete sequence of Spirochaeta sp. grapes.</title>
        <authorList>
            <consortium name="US DOE Joint Genome Institute"/>
            <person name="Lucas S."/>
            <person name="Han J."/>
            <person name="Lapidus A."/>
            <person name="Cheng J.-F."/>
            <person name="Goodwin L."/>
            <person name="Pitluck S."/>
            <person name="Peters L."/>
            <person name="Ovchinnikova G."/>
            <person name="Munk A.C."/>
            <person name="Detter J.C."/>
            <person name="Han C."/>
            <person name="Tapia R."/>
            <person name="Land M."/>
            <person name="Hauser L."/>
            <person name="Kyrpides N."/>
            <person name="Ivanova N."/>
            <person name="Pagani I."/>
            <person name="Ritalahtilisa K."/>
            <person name="Loeffler F."/>
            <person name="Woyke T."/>
        </authorList>
    </citation>
    <scope>NUCLEOTIDE SEQUENCE [LARGE SCALE GENOMIC DNA]</scope>
    <source>
        <strain evidence="4">ATCC BAA-1885 / DSM 22778 / Grapes</strain>
    </source>
</reference>
<dbReference type="eggNOG" id="COG0438">
    <property type="taxonomic scope" value="Bacteria"/>
</dbReference>
<dbReference type="GO" id="GO:0016757">
    <property type="term" value="F:glycosyltransferase activity"/>
    <property type="evidence" value="ECO:0007669"/>
    <property type="project" value="InterPro"/>
</dbReference>
<sequence>MRIGLYVNAFEHGGAERVVSRLSSILQQQGHAVFVIISDASLVSYSVSGKLIDFQIPSARGLLGKLVTLLKRRNKLGKTKHEHHLDCVISFMDGANIVNILAKTKQTKTIVSIRNHLSSELKAASFGSVQKWIFTTMYKHADSVICVSKLIARDVEQSFCVPLEKIRVLYNPYDAESIRKDASLVESVDPKIADFIRGKEFCFVSMGRLSYQKGLWHLLKAFSLVKPSENHLGLVLIGDGEQGSKLKELASLLHIENSVCFCGYRENPYAIMALCSVYVLPSLFEGFPNALVEAMCLGLPVIAADCKSGPREILAPELDIYGTPMEKAYAAQYGYLFPPFSGREDWTVNCGEERTWADALESICIKTNEFAHYSKISVDRSKYFSEESCYSTLYPILLEG</sequence>
<dbReference type="SUPFAM" id="SSF53756">
    <property type="entry name" value="UDP-Glycosyltransferase/glycogen phosphorylase"/>
    <property type="match status" value="1"/>
</dbReference>
<dbReference type="InterPro" id="IPR001296">
    <property type="entry name" value="Glyco_trans_1"/>
</dbReference>
<protein>
    <submittedName>
        <fullName evidence="3">Glycosyltransferase</fullName>
    </submittedName>
</protein>
<dbReference type="PANTHER" id="PTHR12526">
    <property type="entry name" value="GLYCOSYLTRANSFERASE"/>
    <property type="match status" value="1"/>
</dbReference>
<organism evidence="3 4">
    <name type="scientific">Sphaerochaeta pleomorpha (strain ATCC BAA-1885 / DSM 22778 / Grapes)</name>
    <dbReference type="NCBI Taxonomy" id="158190"/>
    <lineage>
        <taxon>Bacteria</taxon>
        <taxon>Pseudomonadati</taxon>
        <taxon>Spirochaetota</taxon>
        <taxon>Spirochaetia</taxon>
        <taxon>Spirochaetales</taxon>
        <taxon>Sphaerochaetaceae</taxon>
        <taxon>Sphaerochaeta</taxon>
    </lineage>
</organism>
<dbReference type="STRING" id="158190.SpiGrapes_1580"/>
<dbReference type="HOGENOM" id="CLU_009583_0_0_12"/>
<gene>
    <name evidence="3" type="ordered locus">SpiGrapes_1580</name>
</gene>
<evidence type="ECO:0000313" key="3">
    <source>
        <dbReference type="EMBL" id="AEV29387.1"/>
    </source>
</evidence>
<dbReference type="Pfam" id="PF00534">
    <property type="entry name" value="Glycos_transf_1"/>
    <property type="match status" value="1"/>
</dbReference>
<name>G8QW89_SPHPG</name>
<keyword evidence="3" id="KW-0808">Transferase</keyword>
<accession>G8QW89</accession>
<dbReference type="InterPro" id="IPR028098">
    <property type="entry name" value="Glyco_trans_4-like_N"/>
</dbReference>
<dbReference type="Pfam" id="PF13439">
    <property type="entry name" value="Glyco_transf_4"/>
    <property type="match status" value="1"/>
</dbReference>
<dbReference type="OrthoDB" id="370534at2"/>
<evidence type="ECO:0000313" key="4">
    <source>
        <dbReference type="Proteomes" id="UP000005632"/>
    </source>
</evidence>
<dbReference type="PANTHER" id="PTHR12526:SF630">
    <property type="entry name" value="GLYCOSYLTRANSFERASE"/>
    <property type="match status" value="1"/>
</dbReference>
<dbReference type="KEGG" id="sgp:SpiGrapes_1580"/>
<dbReference type="RefSeq" id="WP_014270235.1">
    <property type="nucleotide sequence ID" value="NC_016633.1"/>
</dbReference>
<evidence type="ECO:0000259" key="2">
    <source>
        <dbReference type="Pfam" id="PF13439"/>
    </source>
</evidence>
<feature type="domain" description="Glycosyl transferase family 1" evidence="1">
    <location>
        <begin position="196"/>
        <end position="316"/>
    </location>
</feature>
<dbReference type="Gene3D" id="3.40.50.2000">
    <property type="entry name" value="Glycogen Phosphorylase B"/>
    <property type="match status" value="2"/>
</dbReference>
<feature type="domain" description="Glycosyltransferase subfamily 4-like N-terminal" evidence="2">
    <location>
        <begin position="13"/>
        <end position="176"/>
    </location>
</feature>
<evidence type="ECO:0000259" key="1">
    <source>
        <dbReference type="Pfam" id="PF00534"/>
    </source>
</evidence>
<dbReference type="Proteomes" id="UP000005632">
    <property type="component" value="Chromosome"/>
</dbReference>
<dbReference type="CDD" id="cd03811">
    <property type="entry name" value="GT4_GT28_WabH-like"/>
    <property type="match status" value="1"/>
</dbReference>